<dbReference type="KEGG" id="bbz:BbuZS7_0335"/>
<organism evidence="1 2">
    <name type="scientific">Borreliella burgdorferi (strain ZS7)</name>
    <name type="common">Borrelia burgdorferi</name>
    <dbReference type="NCBI Taxonomy" id="445985"/>
    <lineage>
        <taxon>Bacteria</taxon>
        <taxon>Pseudomonadati</taxon>
        <taxon>Spirochaetota</taxon>
        <taxon>Spirochaetia</taxon>
        <taxon>Spirochaetales</taxon>
        <taxon>Borreliaceae</taxon>
        <taxon>Borreliella</taxon>
    </lineage>
</organism>
<evidence type="ECO:0000313" key="1">
    <source>
        <dbReference type="EMBL" id="ACK75019.1"/>
    </source>
</evidence>
<sequence>MNNFIFNKMYFLFLIFYLKFYSLDLRRIFLCKILSKIIIESYTLFMYFCFK</sequence>
<accession>A0A0H3C4R8</accession>
<reference evidence="1 2" key="1">
    <citation type="journal article" date="2011" name="J. Bacteriol.">
        <title>Whole-genome sequences of thirteen isolates of Borrelia burgdorferi.</title>
        <authorList>
            <person name="Schutzer S.E."/>
            <person name="Fraser-Liggett C.M."/>
            <person name="Casjens S.R."/>
            <person name="Qiu W.G."/>
            <person name="Dunn J.J."/>
            <person name="Mongodin E.F."/>
            <person name="Luft B.J."/>
        </authorList>
    </citation>
    <scope>NUCLEOTIDE SEQUENCE [LARGE SCALE GENOMIC DNA]</scope>
    <source>
        <strain evidence="1 2">ZS7</strain>
    </source>
</reference>
<evidence type="ECO:0000313" key="2">
    <source>
        <dbReference type="Proteomes" id="UP000006901"/>
    </source>
</evidence>
<dbReference type="Proteomes" id="UP000006901">
    <property type="component" value="Chromosome"/>
</dbReference>
<gene>
    <name evidence="1" type="ordered locus">BbuZS7_0335</name>
</gene>
<dbReference type="HOGENOM" id="CLU_3096225_0_0_12"/>
<name>A0A0H3C4R8_BORBZ</name>
<dbReference type="AlphaFoldDB" id="A0A0H3C4R8"/>
<dbReference type="EMBL" id="CP001205">
    <property type="protein sequence ID" value="ACK75019.1"/>
    <property type="molecule type" value="Genomic_DNA"/>
</dbReference>
<protein>
    <submittedName>
        <fullName evidence="1">Uncharacterized protein</fullName>
    </submittedName>
</protein>
<proteinExistence type="predicted"/>